<evidence type="ECO:0000259" key="2">
    <source>
        <dbReference type="Pfam" id="PF03358"/>
    </source>
</evidence>
<gene>
    <name evidence="3" type="ORF">HUW48_15325</name>
</gene>
<sequence length="356" mass="41031">MKPNDDNARLPVDQRPFRVLIISGSDRRQYNCPGVDSKSRALMLQMADMLPPEWEIDYEDLGNVYGRARIQSCNACVSTSMALCVWPCNCYEKNSSSEPDLLWDVDLYARLDMADAWAIIGPINWYGPTSNLKLMFDRLVCMNGGNPDENTIDHKDPEKAMELEHQEKWQSMSQNHLEGRTAAFFCYGDEGGDEMDKTGRPKILRHKQYFDPQAEPYAHERDAYAPLVWQCRYGGVEVPDNLWVHCTSGKGRKYSDNQAEDMIQEQEFMATFNQWVQEFTLFVAEKGKVPPNQYRAYGYERPNNLLKELKTGIRAWKLRFGLEPENSSNQVQKELGINDDTTLNPKKSEGEKLRNK</sequence>
<dbReference type="AlphaFoldDB" id="A0A7L7L918"/>
<dbReference type="Pfam" id="PF03358">
    <property type="entry name" value="FMN_red"/>
    <property type="match status" value="1"/>
</dbReference>
<reference evidence="3 4" key="1">
    <citation type="submission" date="2020-08" db="EMBL/GenBank/DDBJ databases">
        <title>Adhaeribacter dokdonensis sp. nov., isolated from the rhizosphere of Elymus tsukushiensis, a plant native to the Dokdo Islands, Republic of Korea.</title>
        <authorList>
            <person name="Ghim S.Y."/>
        </authorList>
    </citation>
    <scope>NUCLEOTIDE SEQUENCE [LARGE SCALE GENOMIC DNA]</scope>
    <source>
        <strain evidence="3 4">KUDC8001</strain>
    </source>
</reference>
<name>A0A7L7L918_9BACT</name>
<dbReference type="SUPFAM" id="SSF52218">
    <property type="entry name" value="Flavoproteins"/>
    <property type="match status" value="1"/>
</dbReference>
<organism evidence="3 4">
    <name type="scientific">Adhaeribacter radiodurans</name>
    <dbReference type="NCBI Taxonomy" id="2745197"/>
    <lineage>
        <taxon>Bacteria</taxon>
        <taxon>Pseudomonadati</taxon>
        <taxon>Bacteroidota</taxon>
        <taxon>Cytophagia</taxon>
        <taxon>Cytophagales</taxon>
        <taxon>Hymenobacteraceae</taxon>
        <taxon>Adhaeribacter</taxon>
    </lineage>
</organism>
<dbReference type="InterPro" id="IPR005025">
    <property type="entry name" value="FMN_Rdtase-like_dom"/>
</dbReference>
<dbReference type="KEGG" id="add:HUW48_15325"/>
<dbReference type="EMBL" id="CP055153">
    <property type="protein sequence ID" value="QMU29320.1"/>
    <property type="molecule type" value="Genomic_DNA"/>
</dbReference>
<accession>A0A7L7L918</accession>
<evidence type="ECO:0000313" key="3">
    <source>
        <dbReference type="EMBL" id="QMU29320.1"/>
    </source>
</evidence>
<feature type="compositionally biased region" description="Basic and acidic residues" evidence="1">
    <location>
        <begin position="346"/>
        <end position="356"/>
    </location>
</feature>
<evidence type="ECO:0000256" key="1">
    <source>
        <dbReference type="SAM" id="MobiDB-lite"/>
    </source>
</evidence>
<dbReference type="Gene3D" id="3.40.50.360">
    <property type="match status" value="1"/>
</dbReference>
<keyword evidence="4" id="KW-1185">Reference proteome</keyword>
<feature type="domain" description="NADPH-dependent FMN reductase-like" evidence="2">
    <location>
        <begin position="18"/>
        <end position="149"/>
    </location>
</feature>
<evidence type="ECO:0000313" key="4">
    <source>
        <dbReference type="Proteomes" id="UP000514509"/>
    </source>
</evidence>
<dbReference type="InterPro" id="IPR029039">
    <property type="entry name" value="Flavoprotein-like_sf"/>
</dbReference>
<proteinExistence type="predicted"/>
<dbReference type="Proteomes" id="UP000514509">
    <property type="component" value="Chromosome"/>
</dbReference>
<feature type="region of interest" description="Disordered" evidence="1">
    <location>
        <begin position="326"/>
        <end position="356"/>
    </location>
</feature>
<protein>
    <submittedName>
        <fullName evidence="3">NAD(P)H-dependent oxidoreductase</fullName>
    </submittedName>
</protein>
<dbReference type="RefSeq" id="WP_182411779.1">
    <property type="nucleotide sequence ID" value="NZ_CP055153.1"/>
</dbReference>
<dbReference type="GO" id="GO:0016491">
    <property type="term" value="F:oxidoreductase activity"/>
    <property type="evidence" value="ECO:0007669"/>
    <property type="project" value="InterPro"/>
</dbReference>